<dbReference type="HOGENOM" id="CLU_1150861_0_0_14"/>
<organism evidence="2 3">
    <name type="scientific">Mycoplasmopsis fermentans (strain ATCC 19989 / NBRC 14854 / NCTC 10117 / PG18)</name>
    <name type="common">Mycoplasma fermentans</name>
    <dbReference type="NCBI Taxonomy" id="496833"/>
    <lineage>
        <taxon>Bacteria</taxon>
        <taxon>Bacillati</taxon>
        <taxon>Mycoplasmatota</taxon>
        <taxon>Mycoplasmoidales</taxon>
        <taxon>Metamycoplasmataceae</taxon>
        <taxon>Mycoplasmopsis</taxon>
    </lineage>
</organism>
<dbReference type="PROSITE" id="PS51257">
    <property type="entry name" value="PROKAR_LIPOPROTEIN"/>
    <property type="match status" value="1"/>
</dbReference>
<accession>C4XF62</accession>
<evidence type="ECO:0000313" key="3">
    <source>
        <dbReference type="Proteomes" id="UP000006810"/>
    </source>
</evidence>
<evidence type="ECO:0000313" key="2">
    <source>
        <dbReference type="EMBL" id="BAH69784.1"/>
    </source>
</evidence>
<keyword evidence="1" id="KW-1133">Transmembrane helix</keyword>
<dbReference type="KEGG" id="mfp:MBIO_0519"/>
<keyword evidence="3" id="KW-1185">Reference proteome</keyword>
<feature type="transmembrane region" description="Helical" evidence="1">
    <location>
        <begin position="12"/>
        <end position="31"/>
    </location>
</feature>
<sequence>MYRIKGEFMKKNLLKLTGIIAPVITAIPFVASSCGSKDEATLADLLKEKLTKDADASKYSALITDKEKLKQFKELVEEFKKEGVDLTAKGNPSDVDNAIKTIKEKAPLVLARTIKAMVENGSAFIIKEDGIASAKQKLENGDIFAQVYPAQHKIGRSAYTIIEFTEKFKAFYLTSKVFEVARISTFYENKYGGKTQPHANGVNLEFVKGKLNIKFVICDLLKGDQTGSVVLVNNLLFAVEK</sequence>
<evidence type="ECO:0008006" key="4">
    <source>
        <dbReference type="Google" id="ProtNLM"/>
    </source>
</evidence>
<evidence type="ECO:0000256" key="1">
    <source>
        <dbReference type="SAM" id="Phobius"/>
    </source>
</evidence>
<dbReference type="PATRIC" id="fig|496833.3.peg.104"/>
<reference evidence="2 3" key="1">
    <citation type="journal article" date="2009" name="Curr. Microbiol.">
        <title>Molecular cloning and expression of a novel cholinephosphotransferase involved in glycoglycerophospholipid biosynthesis of Mycoplasma fermentans.</title>
        <authorList>
            <person name="Ishida N."/>
            <person name="Irikura D."/>
            <person name="Matsuda K."/>
            <person name="Sato S."/>
            <person name="Asano K."/>
        </authorList>
    </citation>
    <scope>NUCLEOTIDE SEQUENCE [LARGE SCALE GENOMIC DNA]</scope>
    <source>
        <strain evidence="3">ATCC 19989 / NBRC 14854 / NCTC 10117 / PG18</strain>
    </source>
</reference>
<dbReference type="Proteomes" id="UP000006810">
    <property type="component" value="Chromosome"/>
</dbReference>
<dbReference type="AlphaFoldDB" id="C4XF62"/>
<dbReference type="EMBL" id="AP009608">
    <property type="protein sequence ID" value="BAH69784.1"/>
    <property type="molecule type" value="Genomic_DNA"/>
</dbReference>
<protein>
    <recommendedName>
        <fullName evidence="4">Lipoprotein</fullName>
    </recommendedName>
</protein>
<keyword evidence="1" id="KW-0812">Transmembrane</keyword>
<proteinExistence type="predicted"/>
<name>C4XF62_MYCFP</name>
<gene>
    <name evidence="2" type="ordered locus">MBIO_0519</name>
</gene>
<keyword evidence="1" id="KW-0472">Membrane</keyword>